<sequence>MMIDKDQLYRFLDNIATLFGDRCEIVVHDFTHGFDETVVKIINGHVSGRSLGACPTSLFFEQYNRPQDIKEDTPCYFSNTTSGRLIKSSTTFLHDADGNVIGSICINFDITDFFNYNRMMSSFLGYNVDKKQPQPNEVYYRNVDELLDYYLELAEEKIGKPVGMMDKIDKMQALAFLDEKHVLQITKASVKLCEFFGISKFTLYHYLDEIRKEQEEK</sequence>
<dbReference type="InterPro" id="IPR039446">
    <property type="entry name" value="DauR-like"/>
</dbReference>
<reference evidence="3" key="1">
    <citation type="submission" date="2023-01" db="EMBL/GenBank/DDBJ databases">
        <title>Human gut microbiome strain richness.</title>
        <authorList>
            <person name="Chen-Liaw A."/>
        </authorList>
    </citation>
    <scope>NUCLEOTIDE SEQUENCE</scope>
    <source>
        <strain evidence="3">B1_m1001713B170214d0_201011</strain>
    </source>
</reference>
<evidence type="ECO:0000313" key="3">
    <source>
        <dbReference type="EMBL" id="MDB2002203.1"/>
    </source>
</evidence>
<name>A0AAW6B1H9_CLOSY</name>
<dbReference type="Pfam" id="PF08348">
    <property type="entry name" value="PAS_6"/>
    <property type="match status" value="1"/>
</dbReference>
<evidence type="ECO:0000259" key="2">
    <source>
        <dbReference type="Pfam" id="PF13309"/>
    </source>
</evidence>
<evidence type="ECO:0000313" key="4">
    <source>
        <dbReference type="Proteomes" id="UP001300871"/>
    </source>
</evidence>
<proteinExistence type="predicted"/>
<dbReference type="PANTHER" id="PTHR35568:SF1">
    <property type="entry name" value="TRANSCRIPTIONAL REGULATOR DAUR"/>
    <property type="match status" value="1"/>
</dbReference>
<comment type="caution">
    <text evidence="3">The sequence shown here is derived from an EMBL/GenBank/DDBJ whole genome shotgun (WGS) entry which is preliminary data.</text>
</comment>
<organism evidence="3 4">
    <name type="scientific">Clostridium symbiosum</name>
    <name type="common">Bacteroides symbiosus</name>
    <dbReference type="NCBI Taxonomy" id="1512"/>
    <lineage>
        <taxon>Bacteria</taxon>
        <taxon>Bacillati</taxon>
        <taxon>Bacillota</taxon>
        <taxon>Clostridia</taxon>
        <taxon>Lachnospirales</taxon>
        <taxon>Lachnospiraceae</taxon>
        <taxon>Otoolea</taxon>
    </lineage>
</organism>
<dbReference type="InterPro" id="IPR013559">
    <property type="entry name" value="YheO"/>
</dbReference>
<evidence type="ECO:0000259" key="1">
    <source>
        <dbReference type="Pfam" id="PF08348"/>
    </source>
</evidence>
<dbReference type="RefSeq" id="WP_150027885.1">
    <property type="nucleotide sequence ID" value="NZ_CACRUA010000032.1"/>
</dbReference>
<protein>
    <submittedName>
        <fullName evidence="3">Helix-turn-helix transcriptional regulator</fullName>
    </submittedName>
</protein>
<dbReference type="Proteomes" id="UP001300871">
    <property type="component" value="Unassembled WGS sequence"/>
</dbReference>
<dbReference type="InterPro" id="IPR039445">
    <property type="entry name" value="DauR-like_HTH"/>
</dbReference>
<dbReference type="PANTHER" id="PTHR35568">
    <property type="entry name" value="TRANSCRIPTIONAL REGULATOR DAUR"/>
    <property type="match status" value="1"/>
</dbReference>
<dbReference type="GeneID" id="57969150"/>
<gene>
    <name evidence="3" type="ORF">PM006_18560</name>
</gene>
<dbReference type="AlphaFoldDB" id="A0AAW6B1H9"/>
<dbReference type="Pfam" id="PF13309">
    <property type="entry name" value="HTH_22"/>
    <property type="match status" value="1"/>
</dbReference>
<feature type="domain" description="YheO-like" evidence="1">
    <location>
        <begin position="8"/>
        <end position="117"/>
    </location>
</feature>
<feature type="domain" description="Transcriptional regulator DauR-like HTH" evidence="2">
    <location>
        <begin position="148"/>
        <end position="208"/>
    </location>
</feature>
<accession>A0AAW6B1H9</accession>
<dbReference type="EMBL" id="JAQLGM010000062">
    <property type="protein sequence ID" value="MDB2002203.1"/>
    <property type="molecule type" value="Genomic_DNA"/>
</dbReference>